<dbReference type="GO" id="GO:0070069">
    <property type="term" value="C:cytochrome complex"/>
    <property type="evidence" value="ECO:0007669"/>
    <property type="project" value="UniProtKB-UniRule"/>
</dbReference>
<dbReference type="PANTHER" id="PTHR30365">
    <property type="entry name" value="CYTOCHROME D UBIQUINOL OXIDASE"/>
    <property type="match status" value="1"/>
</dbReference>
<dbReference type="InterPro" id="IPR002585">
    <property type="entry name" value="Cyt-d_ubiquinol_oxidase_su_1"/>
</dbReference>
<keyword evidence="8 13" id="KW-0479">Metal-binding</keyword>
<evidence type="ECO:0000256" key="11">
    <source>
        <dbReference type="ARBA" id="ARBA00023004"/>
    </source>
</evidence>
<comment type="caution">
    <text evidence="14">The sequence shown here is derived from an EMBL/GenBank/DDBJ whole genome shotgun (WGS) entry which is preliminary data.</text>
</comment>
<evidence type="ECO:0000313" key="15">
    <source>
        <dbReference type="Proteomes" id="UP000636949"/>
    </source>
</evidence>
<protein>
    <submittedName>
        <fullName evidence="14">Cytochrome bd oxidase subunit I</fullName>
    </submittedName>
</protein>
<dbReference type="GO" id="GO:0016682">
    <property type="term" value="F:oxidoreductase activity, acting on diphenols and related substances as donors, oxygen as acceptor"/>
    <property type="evidence" value="ECO:0007669"/>
    <property type="project" value="TreeGrafter"/>
</dbReference>
<keyword evidence="15" id="KW-1185">Reference proteome</keyword>
<keyword evidence="6 13" id="KW-0349">Heme</keyword>
<keyword evidence="10 13" id="KW-1133">Transmembrane helix</keyword>
<feature type="transmembrane region" description="Helical" evidence="13">
    <location>
        <begin position="95"/>
        <end position="119"/>
    </location>
</feature>
<evidence type="ECO:0000256" key="7">
    <source>
        <dbReference type="ARBA" id="ARBA00022692"/>
    </source>
</evidence>
<keyword evidence="3 13" id="KW-0813">Transport</keyword>
<gene>
    <name evidence="14" type="primary">cydA-1</name>
    <name evidence="14" type="ORF">GCM10010995_03870</name>
</gene>
<comment type="similarity">
    <text evidence="2 13">Belongs to the cytochrome ubiquinol oxidase subunit 1 family.</text>
</comment>
<accession>A0A8J3E7X8</accession>
<evidence type="ECO:0000256" key="8">
    <source>
        <dbReference type="ARBA" id="ARBA00022723"/>
    </source>
</evidence>
<dbReference type="PIRSF" id="PIRSF006446">
    <property type="entry name" value="Cyt_quinol_oxidase_1"/>
    <property type="match status" value="1"/>
</dbReference>
<comment type="subcellular location">
    <subcellularLocation>
        <location evidence="1">Cell inner membrane</location>
        <topology evidence="1">Multi-pass membrane protein</topology>
    </subcellularLocation>
</comment>
<evidence type="ECO:0000256" key="12">
    <source>
        <dbReference type="ARBA" id="ARBA00023136"/>
    </source>
</evidence>
<reference evidence="14" key="1">
    <citation type="journal article" date="2014" name="Int. J. Syst. Evol. Microbiol.">
        <title>Complete genome sequence of Corynebacterium casei LMG S-19264T (=DSM 44701T), isolated from a smear-ripened cheese.</title>
        <authorList>
            <consortium name="US DOE Joint Genome Institute (JGI-PGF)"/>
            <person name="Walter F."/>
            <person name="Albersmeier A."/>
            <person name="Kalinowski J."/>
            <person name="Ruckert C."/>
        </authorList>
    </citation>
    <scope>NUCLEOTIDE SEQUENCE</scope>
    <source>
        <strain evidence="14">CGMCC 1.15758</strain>
    </source>
</reference>
<dbReference type="Proteomes" id="UP000636949">
    <property type="component" value="Unassembled WGS sequence"/>
</dbReference>
<keyword evidence="4 13" id="KW-1003">Cell membrane</keyword>
<feature type="transmembrane region" description="Helical" evidence="13">
    <location>
        <begin position="57"/>
        <end position="75"/>
    </location>
</feature>
<organism evidence="14 15">
    <name type="scientific">Cysteiniphilum litorale</name>
    <dbReference type="NCBI Taxonomy" id="2056700"/>
    <lineage>
        <taxon>Bacteria</taxon>
        <taxon>Pseudomonadati</taxon>
        <taxon>Pseudomonadota</taxon>
        <taxon>Gammaproteobacteria</taxon>
        <taxon>Thiotrichales</taxon>
        <taxon>Fastidiosibacteraceae</taxon>
        <taxon>Cysteiniphilum</taxon>
    </lineage>
</organism>
<evidence type="ECO:0000256" key="6">
    <source>
        <dbReference type="ARBA" id="ARBA00022617"/>
    </source>
</evidence>
<keyword evidence="7 13" id="KW-0812">Transmembrane</keyword>
<dbReference type="GO" id="GO:0009055">
    <property type="term" value="F:electron transfer activity"/>
    <property type="evidence" value="ECO:0007669"/>
    <property type="project" value="UniProtKB-UniRule"/>
</dbReference>
<proteinExistence type="inferred from homology"/>
<feature type="transmembrane region" description="Helical" evidence="13">
    <location>
        <begin position="15"/>
        <end position="37"/>
    </location>
</feature>
<sequence>MDMTQLFVDLSRGQFAFTALFHFVFVPLTLGLSWILFIMEAAYVKTGKQVYKDMTKFWGKLFAINFAMGVVTGITMEFEFGLNWAYFSRFVGESFGTILAIEGLTAFMTEATLFGLFFFTWNKVGKKTHLLITFFLALGTNLSIVNILVANSWMQHPVATFLNPETMQMQLTSFVQIYVQELAQIRIGHVAFAGYLISAAFVVGISAWYLLRKRNTGFAMRSLAVGLGFGLCSSIFIFFLGDANGLAVDKYEPAKMAAIEGQWETQKAPAAWSAVSFPSQEHEKNYFEIQIPWMLSLIAGHSLSATVEGLKPIMRENKERIYDGLVALKALEKIRAGQGTAHDFDIFDPKNPETKKYRDNIGYAFILQAHAKDPHNASAAEVAKAVKDTIPEVWPVYWSFRVMLACWAMVFFVMVFGAVHVLRRTLLKYRWFLWLAVFAIPLPYIAAEAGWIIAEMGRQPWVVHGILPTSMGASTLASWNIVVSLAFFALLYVGLFVVELIVMFKVARKGPRSLGNGNYDYKEHQ</sequence>
<dbReference type="PANTHER" id="PTHR30365:SF0">
    <property type="entry name" value="CYTOCHROME BD-I UBIQUINOL OXIDASE SUBUNIT 1"/>
    <property type="match status" value="1"/>
</dbReference>
<feature type="transmembrane region" description="Helical" evidence="13">
    <location>
        <begin position="398"/>
        <end position="419"/>
    </location>
</feature>
<evidence type="ECO:0000256" key="5">
    <source>
        <dbReference type="ARBA" id="ARBA00022519"/>
    </source>
</evidence>
<dbReference type="GO" id="GO:0046872">
    <property type="term" value="F:metal ion binding"/>
    <property type="evidence" value="ECO:0007669"/>
    <property type="project" value="UniProtKB-UniRule"/>
</dbReference>
<feature type="transmembrane region" description="Helical" evidence="13">
    <location>
        <begin position="192"/>
        <end position="211"/>
    </location>
</feature>
<feature type="transmembrane region" description="Helical" evidence="13">
    <location>
        <begin position="481"/>
        <end position="504"/>
    </location>
</feature>
<feature type="transmembrane region" description="Helical" evidence="13">
    <location>
        <begin position="431"/>
        <end position="454"/>
    </location>
</feature>
<name>A0A8J3E7X8_9GAMM</name>
<dbReference type="OrthoDB" id="9807042at2"/>
<keyword evidence="12 13" id="KW-0472">Membrane</keyword>
<evidence type="ECO:0000256" key="13">
    <source>
        <dbReference type="PIRNR" id="PIRNR006446"/>
    </source>
</evidence>
<evidence type="ECO:0000256" key="2">
    <source>
        <dbReference type="ARBA" id="ARBA00009819"/>
    </source>
</evidence>
<feature type="transmembrane region" description="Helical" evidence="13">
    <location>
        <begin position="223"/>
        <end position="241"/>
    </location>
</feature>
<evidence type="ECO:0000256" key="1">
    <source>
        <dbReference type="ARBA" id="ARBA00004429"/>
    </source>
</evidence>
<evidence type="ECO:0000256" key="4">
    <source>
        <dbReference type="ARBA" id="ARBA00022475"/>
    </source>
</evidence>
<keyword evidence="9 13" id="KW-0249">Electron transport</keyword>
<feature type="transmembrane region" description="Helical" evidence="13">
    <location>
        <begin position="131"/>
        <end position="154"/>
    </location>
</feature>
<dbReference type="GO" id="GO:0019646">
    <property type="term" value="P:aerobic electron transport chain"/>
    <property type="evidence" value="ECO:0007669"/>
    <property type="project" value="InterPro"/>
</dbReference>
<keyword evidence="11 13" id="KW-0408">Iron</keyword>
<dbReference type="RefSeq" id="WP_117001485.1">
    <property type="nucleotide sequence ID" value="NZ_BMJS01000002.1"/>
</dbReference>
<keyword evidence="5" id="KW-0997">Cell inner membrane</keyword>
<evidence type="ECO:0000256" key="3">
    <source>
        <dbReference type="ARBA" id="ARBA00022448"/>
    </source>
</evidence>
<dbReference type="Pfam" id="PF01654">
    <property type="entry name" value="Cyt_bd_oxida_I"/>
    <property type="match status" value="1"/>
</dbReference>
<dbReference type="GO" id="GO:0005886">
    <property type="term" value="C:plasma membrane"/>
    <property type="evidence" value="ECO:0007669"/>
    <property type="project" value="UniProtKB-SubCell"/>
</dbReference>
<evidence type="ECO:0000256" key="9">
    <source>
        <dbReference type="ARBA" id="ARBA00022982"/>
    </source>
</evidence>
<dbReference type="EMBL" id="BMJS01000002">
    <property type="protein sequence ID" value="GGF89756.1"/>
    <property type="molecule type" value="Genomic_DNA"/>
</dbReference>
<evidence type="ECO:0000313" key="14">
    <source>
        <dbReference type="EMBL" id="GGF89756.1"/>
    </source>
</evidence>
<dbReference type="AlphaFoldDB" id="A0A8J3E7X8"/>
<dbReference type="GO" id="GO:0020037">
    <property type="term" value="F:heme binding"/>
    <property type="evidence" value="ECO:0007669"/>
    <property type="project" value="TreeGrafter"/>
</dbReference>
<evidence type="ECO:0000256" key="10">
    <source>
        <dbReference type="ARBA" id="ARBA00022989"/>
    </source>
</evidence>
<reference evidence="14" key="2">
    <citation type="submission" date="2020-09" db="EMBL/GenBank/DDBJ databases">
        <authorList>
            <person name="Sun Q."/>
            <person name="Zhou Y."/>
        </authorList>
    </citation>
    <scope>NUCLEOTIDE SEQUENCE</scope>
    <source>
        <strain evidence="14">CGMCC 1.15758</strain>
    </source>
</reference>